<comment type="caution">
    <text evidence="1">The sequence shown here is derived from an EMBL/GenBank/DDBJ whole genome shotgun (WGS) entry which is preliminary data.</text>
</comment>
<sequence length="103" mass="12731">MMITDRYHLEVHPDLLESVLDYLNEKKIEEHALFSFVKEEKKVFRMLNEILLHKQSDTSFWLNEKNIKNRAIEMLDVLYDFSKRLEHPNDIFLYEKYFQKMFQ</sequence>
<evidence type="ECO:0000313" key="2">
    <source>
        <dbReference type="Proteomes" id="UP000576082"/>
    </source>
</evidence>
<evidence type="ECO:0000313" key="1">
    <source>
        <dbReference type="EMBL" id="NME72209.1"/>
    </source>
</evidence>
<name>A0A7X9XD30_9BACT</name>
<dbReference type="Proteomes" id="UP000576082">
    <property type="component" value="Unassembled WGS sequence"/>
</dbReference>
<gene>
    <name evidence="1" type="ORF">HHU12_29890</name>
</gene>
<proteinExistence type="predicted"/>
<reference evidence="1 2" key="1">
    <citation type="submission" date="2020-04" db="EMBL/GenBank/DDBJ databases">
        <title>Flammeovirga sp. SR4, a novel species isolated from seawater.</title>
        <authorList>
            <person name="Wang X."/>
        </authorList>
    </citation>
    <scope>NUCLEOTIDE SEQUENCE [LARGE SCALE GENOMIC DNA]</scope>
    <source>
        <strain evidence="1 2">ATCC 23126</strain>
    </source>
</reference>
<protein>
    <submittedName>
        <fullName evidence="1">Uncharacterized protein</fullName>
    </submittedName>
</protein>
<dbReference type="AlphaFoldDB" id="A0A7X9XD30"/>
<dbReference type="RefSeq" id="WP_169660403.1">
    <property type="nucleotide sequence ID" value="NZ_JABANE010000143.1"/>
</dbReference>
<accession>A0A7X9XD30</accession>
<dbReference type="EMBL" id="JABANE010000143">
    <property type="protein sequence ID" value="NME72209.1"/>
    <property type="molecule type" value="Genomic_DNA"/>
</dbReference>
<organism evidence="1 2">
    <name type="scientific">Flammeovirga aprica JL-4</name>
    <dbReference type="NCBI Taxonomy" id="694437"/>
    <lineage>
        <taxon>Bacteria</taxon>
        <taxon>Pseudomonadati</taxon>
        <taxon>Bacteroidota</taxon>
        <taxon>Cytophagia</taxon>
        <taxon>Cytophagales</taxon>
        <taxon>Flammeovirgaceae</taxon>
        <taxon>Flammeovirga</taxon>
    </lineage>
</organism>
<keyword evidence="2" id="KW-1185">Reference proteome</keyword>